<dbReference type="Gene3D" id="2.60.40.550">
    <property type="entry name" value="Ecotin"/>
    <property type="match status" value="1"/>
</dbReference>
<dbReference type="RefSeq" id="WP_180308383.1">
    <property type="nucleotide sequence ID" value="NZ_CP058952.1"/>
</dbReference>
<evidence type="ECO:0000256" key="2">
    <source>
        <dbReference type="SAM" id="SignalP"/>
    </source>
</evidence>
<keyword evidence="4" id="KW-1185">Reference proteome</keyword>
<dbReference type="Pfam" id="PF03974">
    <property type="entry name" value="Ecotin"/>
    <property type="match status" value="1"/>
</dbReference>
<evidence type="ECO:0000256" key="1">
    <source>
        <dbReference type="ARBA" id="ARBA00010558"/>
    </source>
</evidence>
<protein>
    <submittedName>
        <fullName evidence="3">Serine protease inhibitor ecotin</fullName>
    </submittedName>
</protein>
<comment type="similarity">
    <text evidence="1">Belongs to the protease inhibitor I11 (ecotin) family.</text>
</comment>
<dbReference type="NCBIfam" id="NF002987">
    <property type="entry name" value="PRK03719.1"/>
    <property type="match status" value="1"/>
</dbReference>
<name>A0A7D5V995_9NEIS</name>
<dbReference type="EMBL" id="CP058952">
    <property type="protein sequence ID" value="QLI81256.1"/>
    <property type="molecule type" value="Genomic_DNA"/>
</dbReference>
<accession>A0A7D5V995</accession>
<dbReference type="InterPro" id="IPR005658">
    <property type="entry name" value="Prot_inh_ecotin"/>
</dbReference>
<feature type="chain" id="PRO_5028924674" evidence="2">
    <location>
        <begin position="25"/>
        <end position="161"/>
    </location>
</feature>
<dbReference type="PANTHER" id="PTHR35890">
    <property type="match status" value="1"/>
</dbReference>
<feature type="signal peptide" evidence="2">
    <location>
        <begin position="1"/>
        <end position="24"/>
    </location>
</feature>
<dbReference type="PIRSF" id="PIRSF006865">
    <property type="entry name" value="Prot_inh_ecotin"/>
    <property type="match status" value="1"/>
</dbReference>
<sequence>MKTVQKITLCAAAVAALTSAAVMAEADPMKAFPPAEEGYQRVVIQLPKVKNPELYRVQLIPGQVMNADCNTRSLRGDIEEKTAEGWGYNYWVVEKVGPGPSTMMACPPGSTRKKFVPVYSGDDDLIRYNPKLPLVVYVPNQLELRYKIWSAPEQATIAKQP</sequence>
<dbReference type="InterPro" id="IPR036198">
    <property type="entry name" value="Ecotin_sf"/>
</dbReference>
<organism evidence="3 4">
    <name type="scientific">Chitinibacter fontanus</name>
    <dbReference type="NCBI Taxonomy" id="1737446"/>
    <lineage>
        <taxon>Bacteria</taxon>
        <taxon>Pseudomonadati</taxon>
        <taxon>Pseudomonadota</taxon>
        <taxon>Betaproteobacteria</taxon>
        <taxon>Neisseriales</taxon>
        <taxon>Chitinibacteraceae</taxon>
        <taxon>Chitinibacter</taxon>
    </lineage>
</organism>
<dbReference type="AlphaFoldDB" id="A0A7D5V995"/>
<dbReference type="GO" id="GO:0004867">
    <property type="term" value="F:serine-type endopeptidase inhibitor activity"/>
    <property type="evidence" value="ECO:0007669"/>
    <property type="project" value="InterPro"/>
</dbReference>
<reference evidence="3 4" key="1">
    <citation type="journal article" date="2016" name="Int. J. Syst. Evol. Microbiol.">
        <title>Chitinibacter fontanus sp. nov., isolated from a spring.</title>
        <authorList>
            <person name="Sheu S.Y."/>
            <person name="Li Y.S."/>
            <person name="Young C.C."/>
            <person name="Chen W.M."/>
        </authorList>
    </citation>
    <scope>NUCLEOTIDE SEQUENCE [LARGE SCALE GENOMIC DNA]</scope>
    <source>
        <strain evidence="3 4">STM-7</strain>
    </source>
</reference>
<dbReference type="PANTHER" id="PTHR35890:SF3">
    <property type="entry name" value="ECOTIN"/>
    <property type="match status" value="1"/>
</dbReference>
<dbReference type="Proteomes" id="UP000510822">
    <property type="component" value="Chromosome"/>
</dbReference>
<evidence type="ECO:0000313" key="3">
    <source>
        <dbReference type="EMBL" id="QLI81256.1"/>
    </source>
</evidence>
<keyword evidence="2" id="KW-0732">Signal</keyword>
<dbReference type="KEGG" id="cfon:HZU75_06800"/>
<gene>
    <name evidence="3" type="primary">eco</name>
    <name evidence="3" type="ORF">HZU75_06800</name>
</gene>
<evidence type="ECO:0000313" key="4">
    <source>
        <dbReference type="Proteomes" id="UP000510822"/>
    </source>
</evidence>
<dbReference type="SUPFAM" id="SSF49772">
    <property type="entry name" value="Ecotin, trypsin inhibitor"/>
    <property type="match status" value="1"/>
</dbReference>
<proteinExistence type="inferred from homology"/>